<reference evidence="2 3" key="1">
    <citation type="submission" date="2016-11" db="EMBL/GenBank/DDBJ databases">
        <authorList>
            <person name="Jaros S."/>
            <person name="Januszkiewicz K."/>
            <person name="Wedrychowicz H."/>
        </authorList>
    </citation>
    <scope>NUCLEOTIDE SEQUENCE [LARGE SCALE GENOMIC DNA]</scope>
    <source>
        <strain evidence="2 3">DSM 18772</strain>
    </source>
</reference>
<keyword evidence="1" id="KW-0472">Membrane</keyword>
<evidence type="ECO:0000313" key="3">
    <source>
        <dbReference type="Proteomes" id="UP000184510"/>
    </source>
</evidence>
<evidence type="ECO:0000256" key="1">
    <source>
        <dbReference type="SAM" id="Phobius"/>
    </source>
</evidence>
<dbReference type="InParanoid" id="A0A1M6BQ65"/>
<protein>
    <submittedName>
        <fullName evidence="2">Uncharacterized protein</fullName>
    </submittedName>
</protein>
<keyword evidence="1" id="KW-0812">Transmembrane</keyword>
<name>A0A1M6BQ65_9BACT</name>
<dbReference type="Proteomes" id="UP000184510">
    <property type="component" value="Unassembled WGS sequence"/>
</dbReference>
<organism evidence="2 3">
    <name type="scientific">Rubritalea squalenifaciens DSM 18772</name>
    <dbReference type="NCBI Taxonomy" id="1123071"/>
    <lineage>
        <taxon>Bacteria</taxon>
        <taxon>Pseudomonadati</taxon>
        <taxon>Verrucomicrobiota</taxon>
        <taxon>Verrucomicrobiia</taxon>
        <taxon>Verrucomicrobiales</taxon>
        <taxon>Rubritaleaceae</taxon>
        <taxon>Rubritalea</taxon>
    </lineage>
</organism>
<gene>
    <name evidence="2" type="ORF">SAMN02745181_0278</name>
</gene>
<proteinExistence type="predicted"/>
<feature type="transmembrane region" description="Helical" evidence="1">
    <location>
        <begin position="34"/>
        <end position="54"/>
    </location>
</feature>
<feature type="transmembrane region" description="Helical" evidence="1">
    <location>
        <begin position="60"/>
        <end position="78"/>
    </location>
</feature>
<sequence length="93" mass="10757">MPAPCRMKDQKREKKYSGAHMKARVKHVMTNDNWIKVAGVVTTPGGLWALHHLFPVQMQTLGWLGLLALAIYMAPWGIRKLRHSKVEWKRLLK</sequence>
<keyword evidence="3" id="KW-1185">Reference proteome</keyword>
<dbReference type="EMBL" id="FQYR01000002">
    <property type="protein sequence ID" value="SHI50708.1"/>
    <property type="molecule type" value="Genomic_DNA"/>
</dbReference>
<accession>A0A1M6BQ65</accession>
<dbReference type="AlphaFoldDB" id="A0A1M6BQ65"/>
<evidence type="ECO:0000313" key="2">
    <source>
        <dbReference type="EMBL" id="SHI50708.1"/>
    </source>
</evidence>
<keyword evidence="1" id="KW-1133">Transmembrane helix</keyword>